<reference evidence="2 3" key="1">
    <citation type="submission" date="2014-12" db="EMBL/GenBank/DDBJ databases">
        <title>Genome assembly of Enhygromyxa salina DSM 15201.</title>
        <authorList>
            <person name="Sharma G."/>
            <person name="Subramanian S."/>
        </authorList>
    </citation>
    <scope>NUCLEOTIDE SEQUENCE [LARGE SCALE GENOMIC DNA]</scope>
    <source>
        <strain evidence="2 3">DSM 15201</strain>
    </source>
</reference>
<comment type="caution">
    <text evidence="2">The sequence shown here is derived from an EMBL/GenBank/DDBJ whole genome shotgun (WGS) entry which is preliminary data.</text>
</comment>
<name>A0A0C2D407_9BACT</name>
<dbReference type="EMBL" id="JMCC02000016">
    <property type="protein sequence ID" value="KIG17946.1"/>
    <property type="molecule type" value="Genomic_DNA"/>
</dbReference>
<proteinExistence type="predicted"/>
<sequence>MSIVVQYTNTLDQQRAAALRAVVAANPSTTAAQLKALVVEFPALGGVVLRDVLPEQTGAAKPAKQRKSARKVGRPAKATTAGPPAKATTAGRPAKATKPAAVEPVATPAAPAKAAGRSRAWNVRTDEGRAELDAAVLEGLAALGGKDVRAEGLRKRLGATPHQLRTALNRHIGSGAVTYTGQARGTRYSLV</sequence>
<evidence type="ECO:0000313" key="3">
    <source>
        <dbReference type="Proteomes" id="UP000031599"/>
    </source>
</evidence>
<evidence type="ECO:0000313" key="2">
    <source>
        <dbReference type="EMBL" id="KIG17946.1"/>
    </source>
</evidence>
<protein>
    <submittedName>
        <fullName evidence="2">Uncharacterized protein</fullName>
    </submittedName>
</protein>
<gene>
    <name evidence="2" type="ORF">DB30_02161</name>
</gene>
<dbReference type="RefSeq" id="WP_052547524.1">
    <property type="nucleotide sequence ID" value="NZ_JMCC02000016.1"/>
</dbReference>
<feature type="region of interest" description="Disordered" evidence="1">
    <location>
        <begin position="57"/>
        <end position="121"/>
    </location>
</feature>
<organism evidence="2 3">
    <name type="scientific">Enhygromyxa salina</name>
    <dbReference type="NCBI Taxonomy" id="215803"/>
    <lineage>
        <taxon>Bacteria</taxon>
        <taxon>Pseudomonadati</taxon>
        <taxon>Myxococcota</taxon>
        <taxon>Polyangia</taxon>
        <taxon>Nannocystales</taxon>
        <taxon>Nannocystaceae</taxon>
        <taxon>Enhygromyxa</taxon>
    </lineage>
</organism>
<accession>A0A0C2D407</accession>
<evidence type="ECO:0000256" key="1">
    <source>
        <dbReference type="SAM" id="MobiDB-lite"/>
    </source>
</evidence>
<dbReference type="Proteomes" id="UP000031599">
    <property type="component" value="Unassembled WGS sequence"/>
</dbReference>
<feature type="compositionally biased region" description="Low complexity" evidence="1">
    <location>
        <begin position="75"/>
        <end position="115"/>
    </location>
</feature>
<feature type="compositionally biased region" description="Basic residues" evidence="1">
    <location>
        <begin position="63"/>
        <end position="74"/>
    </location>
</feature>
<dbReference type="AlphaFoldDB" id="A0A0C2D407"/>